<feature type="compositionally biased region" description="Polar residues" evidence="1">
    <location>
        <begin position="378"/>
        <end position="400"/>
    </location>
</feature>
<dbReference type="EMBL" id="DYDO01000005">
    <property type="protein sequence ID" value="DBA24731.1"/>
    <property type="molecule type" value="Genomic_DNA"/>
</dbReference>
<organism evidence="2 3">
    <name type="scientific">Pyxicephalus adspersus</name>
    <name type="common">African bullfrog</name>
    <dbReference type="NCBI Taxonomy" id="30357"/>
    <lineage>
        <taxon>Eukaryota</taxon>
        <taxon>Metazoa</taxon>
        <taxon>Chordata</taxon>
        <taxon>Craniata</taxon>
        <taxon>Vertebrata</taxon>
        <taxon>Euteleostomi</taxon>
        <taxon>Amphibia</taxon>
        <taxon>Batrachia</taxon>
        <taxon>Anura</taxon>
        <taxon>Neobatrachia</taxon>
        <taxon>Ranoidea</taxon>
        <taxon>Pyxicephalidae</taxon>
        <taxon>Pyxicephalinae</taxon>
        <taxon>Pyxicephalus</taxon>
    </lineage>
</organism>
<feature type="region of interest" description="Disordered" evidence="1">
    <location>
        <begin position="373"/>
        <end position="400"/>
    </location>
</feature>
<keyword evidence="3" id="KW-1185">Reference proteome</keyword>
<comment type="caution">
    <text evidence="2">The sequence shown here is derived from an EMBL/GenBank/DDBJ whole genome shotgun (WGS) entry which is preliminary data.</text>
</comment>
<accession>A0AAV3A658</accession>
<sequence>MSHTAEEGLDQISKYFKSKKNGNKLDKSGFLIKFIEDPNRIEPLVGLQYVVEIKNLETHESIVRCNICRVKGHIKTMMEHLIGLHHIKAYMEMYYFTELQSIKHSDNKSKIPELIKDFAREIERAEGTQNLQIECFSAPHMKRESDNWISLNDGNSMFISQQTESSILDRRLMALKYSETFKITSRAEASVVLKLTQHLSDSLEQYFMNCEGFEVLDSGVVDNTHEIFQSSTKILFSSDYENRTLESTAERQFNINPTLSVCTSTNIHSLDGPFEKPEIATGENQTCDVISSKQDVFPKKNSSSGLQNRKLQNSEDPADIPFMSSQSITPQPVQVEHSSCVYQNNISNGKVAKAISESKLPVVYLGMENNESDLDASSMHSTNLQETPSTSQPQRKTSKTLSPDILQLLKGKDANTVTNILKTLSPFYPALQDVNLEILAQVLVNTGALD</sequence>
<gene>
    <name evidence="2" type="ORF">GDO54_012351</name>
</gene>
<reference evidence="2" key="1">
    <citation type="thesis" date="2020" institute="ProQuest LLC" country="789 East Eisenhower Parkway, Ann Arbor, MI, USA">
        <title>Comparative Genomics and Chromosome Evolution.</title>
        <authorList>
            <person name="Mudd A.B."/>
        </authorList>
    </citation>
    <scope>NUCLEOTIDE SEQUENCE</scope>
    <source>
        <strain evidence="2">1538</strain>
        <tissue evidence="2">Blood</tissue>
    </source>
</reference>
<evidence type="ECO:0000313" key="2">
    <source>
        <dbReference type="EMBL" id="DBA24731.1"/>
    </source>
</evidence>
<feature type="compositionally biased region" description="Polar residues" evidence="1">
    <location>
        <begin position="295"/>
        <end position="315"/>
    </location>
</feature>
<proteinExistence type="predicted"/>
<dbReference type="AlphaFoldDB" id="A0AAV3A658"/>
<protein>
    <submittedName>
        <fullName evidence="2">Uncharacterized protein</fullName>
    </submittedName>
</protein>
<dbReference type="Proteomes" id="UP001181693">
    <property type="component" value="Unassembled WGS sequence"/>
</dbReference>
<evidence type="ECO:0000313" key="3">
    <source>
        <dbReference type="Proteomes" id="UP001181693"/>
    </source>
</evidence>
<evidence type="ECO:0000256" key="1">
    <source>
        <dbReference type="SAM" id="MobiDB-lite"/>
    </source>
</evidence>
<name>A0AAV3A658_PYXAD</name>
<feature type="region of interest" description="Disordered" evidence="1">
    <location>
        <begin position="295"/>
        <end position="316"/>
    </location>
</feature>